<dbReference type="EMBL" id="CM031823">
    <property type="protein sequence ID" value="KAG6626151.1"/>
    <property type="molecule type" value="Genomic_DNA"/>
</dbReference>
<evidence type="ECO:0000313" key="1">
    <source>
        <dbReference type="EMBL" id="KAG6626151.1"/>
    </source>
</evidence>
<evidence type="ECO:0000313" key="2">
    <source>
        <dbReference type="Proteomes" id="UP000811609"/>
    </source>
</evidence>
<reference evidence="1" key="1">
    <citation type="submission" date="2020-12" db="EMBL/GenBank/DDBJ databases">
        <title>WGS assembly of Carya illinoinensis cv. Pawnee.</title>
        <authorList>
            <person name="Platts A."/>
            <person name="Shu S."/>
            <person name="Wright S."/>
            <person name="Barry K."/>
            <person name="Edger P."/>
            <person name="Pires J.C."/>
            <person name="Schmutz J."/>
        </authorList>
    </citation>
    <scope>NUCLEOTIDE SEQUENCE</scope>
    <source>
        <tissue evidence="1">Leaf</tissue>
    </source>
</reference>
<name>A0A8T1N8J5_CARIL</name>
<proteinExistence type="predicted"/>
<sequence>MKPNSLGNRHWDMIPPHFISIYQILSMKRLRGVKFSPDD</sequence>
<dbReference type="Proteomes" id="UP000811609">
    <property type="component" value="Chromosome 15"/>
</dbReference>
<gene>
    <name evidence="1" type="ORF">CIPAW_15G028000</name>
</gene>
<dbReference type="AlphaFoldDB" id="A0A8T1N8J5"/>
<organism evidence="1 2">
    <name type="scientific">Carya illinoinensis</name>
    <name type="common">Pecan</name>
    <dbReference type="NCBI Taxonomy" id="32201"/>
    <lineage>
        <taxon>Eukaryota</taxon>
        <taxon>Viridiplantae</taxon>
        <taxon>Streptophyta</taxon>
        <taxon>Embryophyta</taxon>
        <taxon>Tracheophyta</taxon>
        <taxon>Spermatophyta</taxon>
        <taxon>Magnoliopsida</taxon>
        <taxon>eudicotyledons</taxon>
        <taxon>Gunneridae</taxon>
        <taxon>Pentapetalae</taxon>
        <taxon>rosids</taxon>
        <taxon>fabids</taxon>
        <taxon>Fagales</taxon>
        <taxon>Juglandaceae</taxon>
        <taxon>Carya</taxon>
    </lineage>
</organism>
<accession>A0A8T1N8J5</accession>
<comment type="caution">
    <text evidence="1">The sequence shown here is derived from an EMBL/GenBank/DDBJ whole genome shotgun (WGS) entry which is preliminary data.</text>
</comment>
<keyword evidence="2" id="KW-1185">Reference proteome</keyword>
<protein>
    <submittedName>
        <fullName evidence="1">Uncharacterized protein</fullName>
    </submittedName>
</protein>